<dbReference type="EMBL" id="DVOG01000062">
    <property type="protein sequence ID" value="HIV03967.1"/>
    <property type="molecule type" value="Genomic_DNA"/>
</dbReference>
<feature type="transmembrane region" description="Helical" evidence="7">
    <location>
        <begin position="181"/>
        <end position="205"/>
    </location>
</feature>
<evidence type="ECO:0000259" key="8">
    <source>
        <dbReference type="PROSITE" id="PS50928"/>
    </source>
</evidence>
<reference evidence="9" key="2">
    <citation type="journal article" date="2021" name="PeerJ">
        <title>Extensive microbial diversity within the chicken gut microbiome revealed by metagenomics and culture.</title>
        <authorList>
            <person name="Gilroy R."/>
            <person name="Ravi A."/>
            <person name="Getino M."/>
            <person name="Pursley I."/>
            <person name="Horton D.L."/>
            <person name="Alikhan N.F."/>
            <person name="Baker D."/>
            <person name="Gharbi K."/>
            <person name="Hall N."/>
            <person name="Watson M."/>
            <person name="Adriaenssens E.M."/>
            <person name="Foster-Nyarko E."/>
            <person name="Jarju S."/>
            <person name="Secka A."/>
            <person name="Antonio M."/>
            <person name="Oren A."/>
            <person name="Chaudhuri R.R."/>
            <person name="La Ragione R."/>
            <person name="Hildebrand F."/>
            <person name="Pallen M.J."/>
        </authorList>
    </citation>
    <scope>NUCLEOTIDE SEQUENCE</scope>
    <source>
        <strain evidence="9">10669</strain>
    </source>
</reference>
<comment type="subcellular location">
    <subcellularLocation>
        <location evidence="1 7">Cell membrane</location>
        <topology evidence="1 7">Multi-pass membrane protein</topology>
    </subcellularLocation>
</comment>
<evidence type="ECO:0000256" key="6">
    <source>
        <dbReference type="ARBA" id="ARBA00023136"/>
    </source>
</evidence>
<organism evidence="9 10">
    <name type="scientific">Candidatus Spyradosoma merdigallinarum</name>
    <dbReference type="NCBI Taxonomy" id="2840950"/>
    <lineage>
        <taxon>Bacteria</taxon>
        <taxon>Pseudomonadati</taxon>
        <taxon>Verrucomicrobiota</taxon>
        <taxon>Opitutia</taxon>
        <taxon>Opitutia incertae sedis</taxon>
        <taxon>Candidatus Spyradosoma</taxon>
    </lineage>
</organism>
<keyword evidence="6 7" id="KW-0472">Membrane</keyword>
<evidence type="ECO:0000256" key="2">
    <source>
        <dbReference type="ARBA" id="ARBA00022448"/>
    </source>
</evidence>
<feature type="transmembrane region" description="Helical" evidence="7">
    <location>
        <begin position="90"/>
        <end position="110"/>
    </location>
</feature>
<dbReference type="SUPFAM" id="SSF161098">
    <property type="entry name" value="MetI-like"/>
    <property type="match status" value="1"/>
</dbReference>
<comment type="caution">
    <text evidence="9">The sequence shown here is derived from an EMBL/GenBank/DDBJ whole genome shotgun (WGS) entry which is preliminary data.</text>
</comment>
<dbReference type="InterPro" id="IPR035906">
    <property type="entry name" value="MetI-like_sf"/>
</dbReference>
<comment type="similarity">
    <text evidence="7">Belongs to the binding-protein-dependent transport system permease family.</text>
</comment>
<proteinExistence type="inferred from homology"/>
<feature type="transmembrane region" description="Helical" evidence="7">
    <location>
        <begin position="116"/>
        <end position="137"/>
    </location>
</feature>
<keyword evidence="3" id="KW-1003">Cell membrane</keyword>
<protein>
    <submittedName>
        <fullName evidence="9">ABC transporter permease</fullName>
    </submittedName>
</protein>
<keyword evidence="2 7" id="KW-0813">Transport</keyword>
<dbReference type="AlphaFoldDB" id="A0A9D1NK33"/>
<dbReference type="PANTHER" id="PTHR30151:SF40">
    <property type="entry name" value="TRANSPORT SYSTEM INTEGRAL MEMBRANE PROTEIN"/>
    <property type="match status" value="1"/>
</dbReference>
<keyword evidence="4 7" id="KW-0812">Transmembrane</keyword>
<gene>
    <name evidence="9" type="ORF">IAC75_02315</name>
</gene>
<dbReference type="Proteomes" id="UP000886812">
    <property type="component" value="Unassembled WGS sequence"/>
</dbReference>
<evidence type="ECO:0000256" key="1">
    <source>
        <dbReference type="ARBA" id="ARBA00004651"/>
    </source>
</evidence>
<evidence type="ECO:0000256" key="7">
    <source>
        <dbReference type="RuleBase" id="RU363032"/>
    </source>
</evidence>
<dbReference type="GO" id="GO:0005886">
    <property type="term" value="C:plasma membrane"/>
    <property type="evidence" value="ECO:0007669"/>
    <property type="project" value="UniProtKB-SubCell"/>
</dbReference>
<dbReference type="InterPro" id="IPR000515">
    <property type="entry name" value="MetI-like"/>
</dbReference>
<dbReference type="CDD" id="cd06261">
    <property type="entry name" value="TM_PBP2"/>
    <property type="match status" value="1"/>
</dbReference>
<evidence type="ECO:0000313" key="9">
    <source>
        <dbReference type="EMBL" id="HIV03967.1"/>
    </source>
</evidence>
<name>A0A9D1NK33_9BACT</name>
<dbReference type="Pfam" id="PF00528">
    <property type="entry name" value="BPD_transp_1"/>
    <property type="match status" value="1"/>
</dbReference>
<dbReference type="Gene3D" id="1.10.3720.10">
    <property type="entry name" value="MetI-like"/>
    <property type="match status" value="1"/>
</dbReference>
<dbReference type="PROSITE" id="PS50928">
    <property type="entry name" value="ABC_TM1"/>
    <property type="match status" value="1"/>
</dbReference>
<dbReference type="PANTHER" id="PTHR30151">
    <property type="entry name" value="ALKANE SULFONATE ABC TRANSPORTER-RELATED, MEMBRANE SUBUNIT"/>
    <property type="match status" value="1"/>
</dbReference>
<evidence type="ECO:0000313" key="10">
    <source>
        <dbReference type="Proteomes" id="UP000886812"/>
    </source>
</evidence>
<evidence type="ECO:0000256" key="5">
    <source>
        <dbReference type="ARBA" id="ARBA00022989"/>
    </source>
</evidence>
<evidence type="ECO:0000256" key="3">
    <source>
        <dbReference type="ARBA" id="ARBA00022475"/>
    </source>
</evidence>
<accession>A0A9D1NK33</accession>
<feature type="transmembrane region" description="Helical" evidence="7">
    <location>
        <begin position="60"/>
        <end position="78"/>
    </location>
</feature>
<dbReference type="GO" id="GO:0055085">
    <property type="term" value="P:transmembrane transport"/>
    <property type="evidence" value="ECO:0007669"/>
    <property type="project" value="InterPro"/>
</dbReference>
<feature type="domain" description="ABC transmembrane type-1" evidence="8">
    <location>
        <begin position="52"/>
        <end position="235"/>
    </location>
</feature>
<keyword evidence="5 7" id="KW-1133">Transmembrane helix</keyword>
<sequence>MTGLIPEKISVAELVSLEEAEEAAGSGIFPLPSKILKFLWTGLFDGSILSALWVTLRRLLLGYAIGFVIAVPLGLLLAQSKLMRDTLGVLALGFQSLPSVCWVPISLVIFGQDERTILSVVVMGSVWSLMLATESGIRSVPPLYIRAARTMGSKHFHLWTRVMFPAALPSIFSGMKQGWAFAWRSLMSAEIYVYILSGIGLGWMLNAGREEMNVEKVYGIMFVIIIVGLVMDRLCFAPVERWLRERWGLEK</sequence>
<feature type="transmembrane region" description="Helical" evidence="7">
    <location>
        <begin position="158"/>
        <end position="175"/>
    </location>
</feature>
<reference evidence="9" key="1">
    <citation type="submission" date="2020-10" db="EMBL/GenBank/DDBJ databases">
        <authorList>
            <person name="Gilroy R."/>
        </authorList>
    </citation>
    <scope>NUCLEOTIDE SEQUENCE</scope>
    <source>
        <strain evidence="9">10669</strain>
    </source>
</reference>
<feature type="transmembrane region" description="Helical" evidence="7">
    <location>
        <begin position="217"/>
        <end position="239"/>
    </location>
</feature>
<evidence type="ECO:0000256" key="4">
    <source>
        <dbReference type="ARBA" id="ARBA00022692"/>
    </source>
</evidence>